<proteinExistence type="predicted"/>
<feature type="transmembrane region" description="Helical" evidence="1">
    <location>
        <begin position="21"/>
        <end position="44"/>
    </location>
</feature>
<reference evidence="2" key="1">
    <citation type="submission" date="2021-05" db="EMBL/GenBank/DDBJ databases">
        <authorList>
            <person name="Alioto T."/>
            <person name="Alioto T."/>
            <person name="Gomez Garrido J."/>
        </authorList>
    </citation>
    <scope>NUCLEOTIDE SEQUENCE</scope>
</reference>
<organism evidence="2">
    <name type="scientific">Cacopsylla melanoneura</name>
    <dbReference type="NCBI Taxonomy" id="428564"/>
    <lineage>
        <taxon>Eukaryota</taxon>
        <taxon>Metazoa</taxon>
        <taxon>Ecdysozoa</taxon>
        <taxon>Arthropoda</taxon>
        <taxon>Hexapoda</taxon>
        <taxon>Insecta</taxon>
        <taxon>Pterygota</taxon>
        <taxon>Neoptera</taxon>
        <taxon>Paraneoptera</taxon>
        <taxon>Hemiptera</taxon>
        <taxon>Sternorrhyncha</taxon>
        <taxon>Psylloidea</taxon>
        <taxon>Psyllidae</taxon>
        <taxon>Psyllinae</taxon>
        <taxon>Cacopsylla</taxon>
    </lineage>
</organism>
<feature type="transmembrane region" description="Helical" evidence="1">
    <location>
        <begin position="64"/>
        <end position="88"/>
    </location>
</feature>
<dbReference type="AlphaFoldDB" id="A0A8D8WE11"/>
<accession>A0A8D8WE11</accession>
<evidence type="ECO:0000256" key="1">
    <source>
        <dbReference type="SAM" id="Phobius"/>
    </source>
</evidence>
<keyword evidence="1" id="KW-0812">Transmembrane</keyword>
<evidence type="ECO:0000313" key="2">
    <source>
        <dbReference type="EMBL" id="CAG6655473.1"/>
    </source>
</evidence>
<protein>
    <submittedName>
        <fullName evidence="2">Uncharacterized protein</fullName>
    </submittedName>
</protein>
<dbReference type="EMBL" id="HBUF01107228">
    <property type="protein sequence ID" value="CAG6639427.1"/>
    <property type="molecule type" value="Transcribed_RNA"/>
</dbReference>
<name>A0A8D8WE11_9HEMI</name>
<sequence>MANKKLPTHELSLVFDNYFEFWFRSLTNFLAILVLFVVFLFSLLSPLRYYSFNKIPHYKFYSILLVRTCFNFSYVHNFVFYVFFVIIFRLSVPSRIVFVNTKFLFIFPRF</sequence>
<keyword evidence="1" id="KW-0472">Membrane</keyword>
<keyword evidence="1" id="KW-1133">Transmembrane helix</keyword>
<dbReference type="EMBL" id="HBUF01181518">
    <property type="protein sequence ID" value="CAG6655473.1"/>
    <property type="molecule type" value="Transcribed_RNA"/>
</dbReference>